<comment type="caution">
    <text evidence="1">The sequence shown here is derived from an EMBL/GenBank/DDBJ whole genome shotgun (WGS) entry which is preliminary data.</text>
</comment>
<dbReference type="STRING" id="307972.A0A2G8L1Y6"/>
<dbReference type="OrthoDB" id="40334at2759"/>
<accession>A0A2G8L1Y6</accession>
<keyword evidence="2" id="KW-1185">Reference proteome</keyword>
<evidence type="ECO:0000313" key="1">
    <source>
        <dbReference type="EMBL" id="PIK54267.1"/>
    </source>
</evidence>
<dbReference type="Pfam" id="PF13911">
    <property type="entry name" value="AhpC-TSA_2"/>
    <property type="match status" value="1"/>
</dbReference>
<protein>
    <submittedName>
        <fullName evidence="1">Uncharacterized protein</fullName>
    </submittedName>
</protein>
<gene>
    <name evidence="1" type="ORF">BSL78_08840</name>
</gene>
<name>A0A2G8L1Y6_STIJA</name>
<reference evidence="1 2" key="1">
    <citation type="journal article" date="2017" name="PLoS Biol.">
        <title>The sea cucumber genome provides insights into morphological evolution and visceral regeneration.</title>
        <authorList>
            <person name="Zhang X."/>
            <person name="Sun L."/>
            <person name="Yuan J."/>
            <person name="Sun Y."/>
            <person name="Gao Y."/>
            <person name="Zhang L."/>
            <person name="Li S."/>
            <person name="Dai H."/>
            <person name="Hamel J.F."/>
            <person name="Liu C."/>
            <person name="Yu Y."/>
            <person name="Liu S."/>
            <person name="Lin W."/>
            <person name="Guo K."/>
            <person name="Jin S."/>
            <person name="Xu P."/>
            <person name="Storey K.B."/>
            <person name="Huan P."/>
            <person name="Zhang T."/>
            <person name="Zhou Y."/>
            <person name="Zhang J."/>
            <person name="Lin C."/>
            <person name="Li X."/>
            <person name="Xing L."/>
            <person name="Huo D."/>
            <person name="Sun M."/>
            <person name="Wang L."/>
            <person name="Mercier A."/>
            <person name="Li F."/>
            <person name="Yang H."/>
            <person name="Xiang J."/>
        </authorList>
    </citation>
    <scope>NUCLEOTIDE SEQUENCE [LARGE SCALE GENOMIC DNA]</scope>
    <source>
        <strain evidence="1">Shaxun</strain>
        <tissue evidence="1">Muscle</tissue>
    </source>
</reference>
<sequence>MDNRKQFHHLHTYRSSHAITAIEQLIINELWSLTWAAYEKLCQKYYANKEVQDCFSDLCEVEDDWDHFLVDCDKTWQSPDDYCHVKKQQIRRLGPLNVKLTDARTGRLVDFLRWLKETGFEYDMLLDQERQIYKATGMGRTVAGGWNTGALKYYTEQTLAQKRLPEDFPDLKDDKEQMGGNIVLDGAGRYSMIYVSQASIDRPSVEKLLDVIKNLDSPHLQSSGSVHPLSSH</sequence>
<proteinExistence type="predicted"/>
<dbReference type="Proteomes" id="UP000230750">
    <property type="component" value="Unassembled WGS sequence"/>
</dbReference>
<dbReference type="AlphaFoldDB" id="A0A2G8L1Y6"/>
<dbReference type="Gene3D" id="3.40.30.10">
    <property type="entry name" value="Glutaredoxin"/>
    <property type="match status" value="1"/>
</dbReference>
<organism evidence="1 2">
    <name type="scientific">Stichopus japonicus</name>
    <name type="common">Sea cucumber</name>
    <dbReference type="NCBI Taxonomy" id="307972"/>
    <lineage>
        <taxon>Eukaryota</taxon>
        <taxon>Metazoa</taxon>
        <taxon>Echinodermata</taxon>
        <taxon>Eleutherozoa</taxon>
        <taxon>Echinozoa</taxon>
        <taxon>Holothuroidea</taxon>
        <taxon>Aspidochirotacea</taxon>
        <taxon>Aspidochirotida</taxon>
        <taxon>Stichopodidae</taxon>
        <taxon>Apostichopus</taxon>
    </lineage>
</organism>
<dbReference type="InterPro" id="IPR032801">
    <property type="entry name" value="PXL2A/B/C"/>
</dbReference>
<evidence type="ECO:0000313" key="2">
    <source>
        <dbReference type="Proteomes" id="UP000230750"/>
    </source>
</evidence>
<dbReference type="EMBL" id="MRZV01000256">
    <property type="protein sequence ID" value="PIK54267.1"/>
    <property type="molecule type" value="Genomic_DNA"/>
</dbReference>